<organism evidence="6 7">
    <name type="scientific">Limulus polyphemus</name>
    <name type="common">Atlantic horseshoe crab</name>
    <dbReference type="NCBI Taxonomy" id="6850"/>
    <lineage>
        <taxon>Eukaryota</taxon>
        <taxon>Metazoa</taxon>
        <taxon>Ecdysozoa</taxon>
        <taxon>Arthropoda</taxon>
        <taxon>Chelicerata</taxon>
        <taxon>Merostomata</taxon>
        <taxon>Xiphosura</taxon>
        <taxon>Limulidae</taxon>
        <taxon>Limulus</taxon>
    </lineage>
</organism>
<gene>
    <name evidence="7" type="primary">LOC106461932</name>
</gene>
<dbReference type="InterPro" id="IPR028564">
    <property type="entry name" value="MT_TRM10-typ"/>
</dbReference>
<dbReference type="GeneID" id="106461932"/>
<dbReference type="RefSeq" id="XP_022244744.1">
    <property type="nucleotide sequence ID" value="XM_022389036.1"/>
</dbReference>
<proteinExistence type="predicted"/>
<feature type="non-terminal residue" evidence="7">
    <location>
        <position position="1"/>
    </location>
</feature>
<accession>A0ABM1SM88</accession>
<feature type="domain" description="SAM-dependent MTase TRM10-type" evidence="5">
    <location>
        <begin position="1"/>
        <end position="168"/>
    </location>
</feature>
<dbReference type="PANTHER" id="PTHR13563">
    <property type="entry name" value="TRNA (GUANINE-9-) METHYLTRANSFERASE"/>
    <property type="match status" value="1"/>
</dbReference>
<evidence type="ECO:0000313" key="6">
    <source>
        <dbReference type="Proteomes" id="UP000694941"/>
    </source>
</evidence>
<protein>
    <submittedName>
        <fullName evidence="7">tRNA methyltransferase 10 homolog B-like</fullName>
    </submittedName>
</protein>
<dbReference type="Proteomes" id="UP000694941">
    <property type="component" value="Unplaced"/>
</dbReference>
<evidence type="ECO:0000259" key="5">
    <source>
        <dbReference type="PROSITE" id="PS51675"/>
    </source>
</evidence>
<keyword evidence="1" id="KW-0489">Methyltransferase</keyword>
<evidence type="ECO:0000256" key="3">
    <source>
        <dbReference type="ARBA" id="ARBA00022691"/>
    </source>
</evidence>
<name>A0ABM1SM88_LIMPO</name>
<evidence type="ECO:0000256" key="2">
    <source>
        <dbReference type="ARBA" id="ARBA00022679"/>
    </source>
</evidence>
<keyword evidence="6" id="KW-1185">Reference proteome</keyword>
<sequence length="204" mass="23000">ELHKLSSQLRRLYGSNRHSQRPLHVFFANFSQESSLYRICCEKNQGFANYVVDMNAKSPQQLFRREELIYLSPDSPHVLTDLNPEVVYVIGGLVDETVKKKLSLQVAVQSGLLTARLPIIEWLKRGSKGTFSTVLSVNQVFDILLKYHETNDWTQALLTGIPQRKGFTPKSNVKSSSSSSQGTPPLDVEPTQNSSPPKFQILLK</sequence>
<dbReference type="InterPro" id="IPR007356">
    <property type="entry name" value="tRNA_m1G_MeTrfase_euk"/>
</dbReference>
<dbReference type="InterPro" id="IPR038459">
    <property type="entry name" value="MT_TRM10-typ_sf"/>
</dbReference>
<evidence type="ECO:0000313" key="7">
    <source>
        <dbReference type="RefSeq" id="XP_022244744.1"/>
    </source>
</evidence>
<keyword evidence="2" id="KW-0808">Transferase</keyword>
<dbReference type="Pfam" id="PF00681">
    <property type="entry name" value="Plectin"/>
    <property type="match status" value="1"/>
</dbReference>
<keyword evidence="3" id="KW-0949">S-adenosyl-L-methionine</keyword>
<dbReference type="PANTHER" id="PTHR13563:SF19">
    <property type="entry name" value="TRNA METHYLTRANSFERASE 10 HOMOLOG B"/>
    <property type="match status" value="1"/>
</dbReference>
<feature type="region of interest" description="Disordered" evidence="4">
    <location>
        <begin position="167"/>
        <end position="204"/>
    </location>
</feature>
<dbReference type="InterPro" id="IPR001101">
    <property type="entry name" value="Plectin_repeat"/>
</dbReference>
<dbReference type="Gene3D" id="3.40.1280.30">
    <property type="match status" value="1"/>
</dbReference>
<evidence type="ECO:0000256" key="4">
    <source>
        <dbReference type="SAM" id="MobiDB-lite"/>
    </source>
</evidence>
<dbReference type="PROSITE" id="PS51675">
    <property type="entry name" value="SAM_MT_TRM10"/>
    <property type="match status" value="1"/>
</dbReference>
<reference evidence="7" key="1">
    <citation type="submission" date="2025-08" db="UniProtKB">
        <authorList>
            <consortium name="RefSeq"/>
        </authorList>
    </citation>
    <scope>IDENTIFICATION</scope>
    <source>
        <tissue evidence="7">Muscle</tissue>
    </source>
</reference>
<evidence type="ECO:0000256" key="1">
    <source>
        <dbReference type="ARBA" id="ARBA00022603"/>
    </source>
</evidence>